<dbReference type="InterPro" id="IPR012944">
    <property type="entry name" value="SusD_RagB_dom"/>
</dbReference>
<evidence type="ECO:0000259" key="6">
    <source>
        <dbReference type="Pfam" id="PF07980"/>
    </source>
</evidence>
<feature type="domain" description="RagB/SusD" evidence="6">
    <location>
        <begin position="308"/>
        <end position="565"/>
    </location>
</feature>
<name>A0A179DGW1_9SPHI</name>
<comment type="subcellular location">
    <subcellularLocation>
        <location evidence="1">Cell outer membrane</location>
    </subcellularLocation>
</comment>
<reference evidence="7 8" key="2">
    <citation type="submission" date="2016-06" db="EMBL/GenBank/DDBJ databases">
        <title>Pedobacter psychrophilus sp. nov., isolated from Antarctic fragmentary rock.</title>
        <authorList>
            <person name="Svec P."/>
        </authorList>
    </citation>
    <scope>NUCLEOTIDE SEQUENCE [LARGE SCALE GENOMIC DNA]</scope>
    <source>
        <strain evidence="7 8">CCM 8644</strain>
    </source>
</reference>
<dbReference type="SUPFAM" id="SSF48452">
    <property type="entry name" value="TPR-like"/>
    <property type="match status" value="1"/>
</dbReference>
<proteinExistence type="inferred from homology"/>
<sequence>MKNMKNNLIVTIAASISLLFVSCDKDFLDTKLNTLPTPETIATDRNTLFTSAWSFYTPLREGFTAIDNNLFATVSDEAQNNLPSYNALYFNQSLISDAINPDGSIYRAYYEGIRAAYSYLDYSQNAGRLILQGRDPVADAVAIAQDQQNVAWFQAEAHIAIAFYYAELIKRYGGVPIVTQTLDNSGKIQIPKSSYNEVVEFIVKQIDDYKSGLQVNWKTSAFVASDGRFSLGSALALKARVLLYAASPLNNPTNEVAKWQRAAAACNDLMTTTGLNLSLNTSYGPYFLGSTTLTSNETIFAIRKPANNTLERQNYPIATPGGQGSISPTDNLVSAYEYKGTPVANNPYANRDPRLDATIVYNGSTWNSRVIDQSAGSIDDMNKPNASKTGYYLKKFLNDNLNLVQNGTAQHNWVVFRYGEVLLNYAEAMNEAYGPDNNNGYAKTARQAINEVRNRPTVVMPPVNLIATTSKTGFQIAVKQERRIELAFEGHRYWDLLRWKDAGTVLNQPIVGVIATKVTTTPRVWSYEKVNVATRKFNAPTNYLYPFTRTEIVNSQGTLIQNPGY</sequence>
<dbReference type="Proteomes" id="UP000078459">
    <property type="component" value="Unassembled WGS sequence"/>
</dbReference>
<evidence type="ECO:0000313" key="7">
    <source>
        <dbReference type="EMBL" id="OAQ40305.1"/>
    </source>
</evidence>
<keyword evidence="3" id="KW-0732">Signal</keyword>
<keyword evidence="8" id="KW-1185">Reference proteome</keyword>
<dbReference type="AlphaFoldDB" id="A0A179DGW1"/>
<dbReference type="OrthoDB" id="5694214at2"/>
<reference evidence="7 8" key="1">
    <citation type="submission" date="2016-04" db="EMBL/GenBank/DDBJ databases">
        <authorList>
            <person name="Evans L.H."/>
            <person name="Alamgir A."/>
            <person name="Owens N."/>
            <person name="Weber N.D."/>
            <person name="Virtaneva K."/>
            <person name="Barbian K."/>
            <person name="Babar A."/>
            <person name="Rosenke K."/>
        </authorList>
    </citation>
    <scope>NUCLEOTIDE SEQUENCE [LARGE SCALE GENOMIC DNA]</scope>
    <source>
        <strain evidence="7 8">CCM 8644</strain>
    </source>
</reference>
<accession>A0A179DGW1</accession>
<protein>
    <recommendedName>
        <fullName evidence="6">RagB/SusD domain-containing protein</fullName>
    </recommendedName>
</protein>
<dbReference type="InterPro" id="IPR011990">
    <property type="entry name" value="TPR-like_helical_dom_sf"/>
</dbReference>
<dbReference type="Pfam" id="PF07980">
    <property type="entry name" value="SusD_RagB"/>
    <property type="match status" value="1"/>
</dbReference>
<comment type="caution">
    <text evidence="7">The sequence shown here is derived from an EMBL/GenBank/DDBJ whole genome shotgun (WGS) entry which is preliminary data.</text>
</comment>
<comment type="similarity">
    <text evidence="2">Belongs to the SusD family.</text>
</comment>
<dbReference type="GO" id="GO:0009279">
    <property type="term" value="C:cell outer membrane"/>
    <property type="evidence" value="ECO:0007669"/>
    <property type="project" value="UniProtKB-SubCell"/>
</dbReference>
<keyword evidence="5" id="KW-0998">Cell outer membrane</keyword>
<dbReference type="EMBL" id="LWHJ01000022">
    <property type="protein sequence ID" value="OAQ40305.1"/>
    <property type="molecule type" value="Genomic_DNA"/>
</dbReference>
<evidence type="ECO:0000313" key="8">
    <source>
        <dbReference type="Proteomes" id="UP000078459"/>
    </source>
</evidence>
<evidence type="ECO:0000256" key="5">
    <source>
        <dbReference type="ARBA" id="ARBA00023237"/>
    </source>
</evidence>
<dbReference type="STRING" id="1826909.A5893_04955"/>
<organism evidence="7 8">
    <name type="scientific">Pedobacter psychrophilus</name>
    <dbReference type="NCBI Taxonomy" id="1826909"/>
    <lineage>
        <taxon>Bacteria</taxon>
        <taxon>Pseudomonadati</taxon>
        <taxon>Bacteroidota</taxon>
        <taxon>Sphingobacteriia</taxon>
        <taxon>Sphingobacteriales</taxon>
        <taxon>Sphingobacteriaceae</taxon>
        <taxon>Pedobacter</taxon>
    </lineage>
</organism>
<evidence type="ECO:0000256" key="4">
    <source>
        <dbReference type="ARBA" id="ARBA00023136"/>
    </source>
</evidence>
<keyword evidence="4" id="KW-0472">Membrane</keyword>
<evidence type="ECO:0000256" key="2">
    <source>
        <dbReference type="ARBA" id="ARBA00006275"/>
    </source>
</evidence>
<gene>
    <name evidence="7" type="ORF">A5893_04955</name>
</gene>
<evidence type="ECO:0000256" key="3">
    <source>
        <dbReference type="ARBA" id="ARBA00022729"/>
    </source>
</evidence>
<dbReference type="Gene3D" id="1.25.40.390">
    <property type="match status" value="1"/>
</dbReference>
<evidence type="ECO:0000256" key="1">
    <source>
        <dbReference type="ARBA" id="ARBA00004442"/>
    </source>
</evidence>
<dbReference type="PROSITE" id="PS51257">
    <property type="entry name" value="PROKAR_LIPOPROTEIN"/>
    <property type="match status" value="1"/>
</dbReference>